<evidence type="ECO:0000256" key="6">
    <source>
        <dbReference type="ARBA" id="ARBA00023136"/>
    </source>
</evidence>
<keyword evidence="4 7" id="KW-0812">Transmembrane</keyword>
<dbReference type="RefSeq" id="WP_122247914.1">
    <property type="nucleotide sequence ID" value="NZ_RDQK01000009.1"/>
</dbReference>
<accession>A0A3M6R4W9</accession>
<evidence type="ECO:0000256" key="4">
    <source>
        <dbReference type="ARBA" id="ARBA00022692"/>
    </source>
</evidence>
<dbReference type="Pfam" id="PF02472">
    <property type="entry name" value="ExbD"/>
    <property type="match status" value="1"/>
</dbReference>
<evidence type="ECO:0000256" key="8">
    <source>
        <dbReference type="SAM" id="Phobius"/>
    </source>
</evidence>
<evidence type="ECO:0000256" key="5">
    <source>
        <dbReference type="ARBA" id="ARBA00022989"/>
    </source>
</evidence>
<dbReference type="GO" id="GO:0015031">
    <property type="term" value="P:protein transport"/>
    <property type="evidence" value="ECO:0007669"/>
    <property type="project" value="UniProtKB-KW"/>
</dbReference>
<keyword evidence="7" id="KW-0653">Protein transport</keyword>
<reference evidence="9 10" key="1">
    <citation type="submission" date="2018-10" db="EMBL/GenBank/DDBJ databases">
        <title>Comamonadaceae CDC group NO-1 genome sequencing and assembly.</title>
        <authorList>
            <person name="Bernier A.-M."/>
            <person name="Bernard K."/>
        </authorList>
    </citation>
    <scope>NUCLEOTIDE SEQUENCE [LARGE SCALE GENOMIC DNA]</scope>
    <source>
        <strain evidence="9 10">NML180581</strain>
    </source>
</reference>
<keyword evidence="5 8" id="KW-1133">Transmembrane helix</keyword>
<sequence length="143" mass="15260">MNFRGSRFQDGTGEPEINLIPFIDILLVILIFLMLTTTYSRYNELQLNLPLANAEPMRDKPQEIVVSLDTGGNYAVDGAVVGPASPAQLTSLLQQAARAKPQAIVVISADGLASHQSVVSIMEAARNAGLARVTFATQATPGH</sequence>
<name>A0A3M6R4W9_9BURK</name>
<dbReference type="AlphaFoldDB" id="A0A3M6R4W9"/>
<evidence type="ECO:0000256" key="7">
    <source>
        <dbReference type="RuleBase" id="RU003879"/>
    </source>
</evidence>
<feature type="transmembrane region" description="Helical" evidence="8">
    <location>
        <begin position="20"/>
        <end position="39"/>
    </location>
</feature>
<gene>
    <name evidence="9" type="ORF">EBQ24_04465</name>
</gene>
<organism evidence="9 10">
    <name type="scientific">Allofranklinella schreckenbergeri</name>
    <dbReference type="NCBI Taxonomy" id="1076744"/>
    <lineage>
        <taxon>Bacteria</taxon>
        <taxon>Pseudomonadati</taxon>
        <taxon>Pseudomonadota</taxon>
        <taxon>Betaproteobacteria</taxon>
        <taxon>Burkholderiales</taxon>
        <taxon>Comamonadaceae</taxon>
        <taxon>Allofranklinella</taxon>
    </lineage>
</organism>
<proteinExistence type="inferred from homology"/>
<keyword evidence="3" id="KW-1003">Cell membrane</keyword>
<dbReference type="InterPro" id="IPR003400">
    <property type="entry name" value="ExbD"/>
</dbReference>
<dbReference type="EMBL" id="RDQK01000009">
    <property type="protein sequence ID" value="RMX10381.1"/>
    <property type="molecule type" value="Genomic_DNA"/>
</dbReference>
<dbReference type="PANTHER" id="PTHR30558">
    <property type="entry name" value="EXBD MEMBRANE COMPONENT OF PMF-DRIVEN MACROMOLECULE IMPORT SYSTEM"/>
    <property type="match status" value="1"/>
</dbReference>
<dbReference type="Proteomes" id="UP000281171">
    <property type="component" value="Unassembled WGS sequence"/>
</dbReference>
<comment type="caution">
    <text evidence="9">The sequence shown here is derived from an EMBL/GenBank/DDBJ whole genome shotgun (WGS) entry which is preliminary data.</text>
</comment>
<dbReference type="GO" id="GO:0005886">
    <property type="term" value="C:plasma membrane"/>
    <property type="evidence" value="ECO:0007669"/>
    <property type="project" value="UniProtKB-SubCell"/>
</dbReference>
<evidence type="ECO:0000256" key="1">
    <source>
        <dbReference type="ARBA" id="ARBA00004162"/>
    </source>
</evidence>
<evidence type="ECO:0000313" key="10">
    <source>
        <dbReference type="Proteomes" id="UP000281171"/>
    </source>
</evidence>
<keyword evidence="6 8" id="KW-0472">Membrane</keyword>
<dbReference type="GO" id="GO:0022857">
    <property type="term" value="F:transmembrane transporter activity"/>
    <property type="evidence" value="ECO:0007669"/>
    <property type="project" value="InterPro"/>
</dbReference>
<evidence type="ECO:0000313" key="9">
    <source>
        <dbReference type="EMBL" id="RMX10381.1"/>
    </source>
</evidence>
<comment type="similarity">
    <text evidence="2 7">Belongs to the ExbD/TolR family.</text>
</comment>
<protein>
    <submittedName>
        <fullName evidence="9">Biopolymer transporter ExbD</fullName>
    </submittedName>
</protein>
<dbReference type="Gene3D" id="3.30.420.270">
    <property type="match status" value="1"/>
</dbReference>
<evidence type="ECO:0000256" key="3">
    <source>
        <dbReference type="ARBA" id="ARBA00022475"/>
    </source>
</evidence>
<keyword evidence="7" id="KW-0813">Transport</keyword>
<evidence type="ECO:0000256" key="2">
    <source>
        <dbReference type="ARBA" id="ARBA00005811"/>
    </source>
</evidence>
<comment type="subcellular location">
    <subcellularLocation>
        <location evidence="1">Cell membrane</location>
        <topology evidence="1">Single-pass membrane protein</topology>
    </subcellularLocation>
    <subcellularLocation>
        <location evidence="7">Cell membrane</location>
        <topology evidence="7">Single-pass type II membrane protein</topology>
    </subcellularLocation>
</comment>